<keyword evidence="2" id="KW-1185">Reference proteome</keyword>
<evidence type="ECO:0000313" key="2">
    <source>
        <dbReference type="Proteomes" id="UP000603640"/>
    </source>
</evidence>
<dbReference type="EMBL" id="JACRVF010000004">
    <property type="protein sequence ID" value="MBC5994032.1"/>
    <property type="molecule type" value="Genomic_DNA"/>
</dbReference>
<evidence type="ECO:0000313" key="1">
    <source>
        <dbReference type="EMBL" id="MBC5994032.1"/>
    </source>
</evidence>
<dbReference type="RefSeq" id="WP_187068054.1">
    <property type="nucleotide sequence ID" value="NZ_JACRVF010000004.1"/>
</dbReference>
<reference evidence="1" key="1">
    <citation type="submission" date="2020-08" db="EMBL/GenBank/DDBJ databases">
        <title>Pontibacter sp. SD6 16S ribosomal RNA gene Genome sequencing and assembly.</title>
        <authorList>
            <person name="Kang M."/>
        </authorList>
    </citation>
    <scope>NUCLEOTIDE SEQUENCE</scope>
    <source>
        <strain evidence="1">SD6</strain>
    </source>
</reference>
<dbReference type="AlphaFoldDB" id="A0A923N935"/>
<organism evidence="1 2">
    <name type="scientific">Pontibacter cellulosilyticus</name>
    <dbReference type="NCBI Taxonomy" id="1720253"/>
    <lineage>
        <taxon>Bacteria</taxon>
        <taxon>Pseudomonadati</taxon>
        <taxon>Bacteroidota</taxon>
        <taxon>Cytophagia</taxon>
        <taxon>Cytophagales</taxon>
        <taxon>Hymenobacteraceae</taxon>
        <taxon>Pontibacter</taxon>
    </lineage>
</organism>
<gene>
    <name evidence="1" type="ORF">H8S84_14380</name>
</gene>
<dbReference type="Proteomes" id="UP000603640">
    <property type="component" value="Unassembled WGS sequence"/>
</dbReference>
<name>A0A923N935_9BACT</name>
<comment type="caution">
    <text evidence="1">The sequence shown here is derived from an EMBL/GenBank/DDBJ whole genome shotgun (WGS) entry which is preliminary data.</text>
</comment>
<sequence>MNNKSVSQPEFKEGKQGLVNYSLNYPESSLLPRLKKGIVTFDLLELENCTYEEILLKKWAFLPEDKETSLNTSQYIWLRILDNLISYNFPSNILHNFKLWLFADIFPSEHSYQELEQDSAGNPLRITYNIETTPTLLDFIAGTVISKREDLQIYFNKDGRMGFVGRFVPVEEAKKINGSISFSVHEILLQLVGDKNLPNLTSYSTLVSQSENEVLKSMRTKEWESIQVDRAAADKNFNWLITFKKSKSSSLEKYHETIESLPRYHSAPMVSIKNKTVFYNYIKRLRF</sequence>
<proteinExistence type="predicted"/>
<protein>
    <submittedName>
        <fullName evidence="1">Uncharacterized protein</fullName>
    </submittedName>
</protein>
<accession>A0A923N935</accession>